<keyword evidence="2" id="KW-0677">Repeat</keyword>
<feature type="zinc finger region" description="C3H1-type" evidence="5">
    <location>
        <begin position="5"/>
        <end position="33"/>
    </location>
</feature>
<dbReference type="AlphaFoldDB" id="A0A0N7ABJ4"/>
<dbReference type="SUPFAM" id="SSF90229">
    <property type="entry name" value="CCCH zinc finger"/>
    <property type="match status" value="1"/>
</dbReference>
<dbReference type="GO" id="GO:0008270">
    <property type="term" value="F:zinc ion binding"/>
    <property type="evidence" value="ECO:0007669"/>
    <property type="project" value="UniProtKB-KW"/>
</dbReference>
<dbReference type="FunFam" id="4.10.1000.10:FF:000002">
    <property type="entry name" value="Zinc finger protein 36, C3H1 type-like 1"/>
    <property type="match status" value="1"/>
</dbReference>
<feature type="domain" description="C3H1-type" evidence="6">
    <location>
        <begin position="5"/>
        <end position="33"/>
    </location>
</feature>
<dbReference type="InterPro" id="IPR045877">
    <property type="entry name" value="ZFP36-like"/>
</dbReference>
<keyword evidence="1 5" id="KW-0479">Metal-binding</keyword>
<organism evidence="7">
    <name type="scientific">Nosema pernyi</name>
    <dbReference type="NCBI Taxonomy" id="1112939"/>
    <lineage>
        <taxon>Eukaryota</taxon>
        <taxon>Fungi</taxon>
        <taxon>Fungi incertae sedis</taxon>
        <taxon>Microsporidia</taxon>
        <taxon>Nosematidae</taxon>
        <taxon>Nosema</taxon>
    </lineage>
</organism>
<evidence type="ECO:0000256" key="4">
    <source>
        <dbReference type="ARBA" id="ARBA00022833"/>
    </source>
</evidence>
<proteinExistence type="evidence at transcript level"/>
<dbReference type="EMBL" id="KJ210767">
    <property type="protein sequence ID" value="AJA32495.1"/>
    <property type="molecule type" value="mRNA"/>
</dbReference>
<dbReference type="GO" id="GO:0003729">
    <property type="term" value="F:mRNA binding"/>
    <property type="evidence" value="ECO:0007669"/>
    <property type="project" value="InterPro"/>
</dbReference>
<dbReference type="PANTHER" id="PTHR12547:SF18">
    <property type="entry name" value="PROTEIN TIS11"/>
    <property type="match status" value="1"/>
</dbReference>
<evidence type="ECO:0000256" key="5">
    <source>
        <dbReference type="PROSITE-ProRule" id="PRU00723"/>
    </source>
</evidence>
<name>A0A0N7ABJ4_9MICR</name>
<evidence type="ECO:0000256" key="3">
    <source>
        <dbReference type="ARBA" id="ARBA00022771"/>
    </source>
</evidence>
<accession>A0A0N7ABJ4</accession>
<dbReference type="SMART" id="SM00356">
    <property type="entry name" value="ZnF_C3H1"/>
    <property type="match status" value="1"/>
</dbReference>
<dbReference type="PANTHER" id="PTHR12547">
    <property type="entry name" value="CCCH ZINC FINGER/TIS11-RELATED"/>
    <property type="match status" value="1"/>
</dbReference>
<evidence type="ECO:0000259" key="6">
    <source>
        <dbReference type="PROSITE" id="PS50103"/>
    </source>
</evidence>
<dbReference type="PROSITE" id="PS50103">
    <property type="entry name" value="ZF_C3H1"/>
    <property type="match status" value="1"/>
</dbReference>
<keyword evidence="3 5" id="KW-0863">Zinc-finger</keyword>
<evidence type="ECO:0000313" key="7">
    <source>
        <dbReference type="EMBL" id="AJA32495.1"/>
    </source>
</evidence>
<dbReference type="InterPro" id="IPR000571">
    <property type="entry name" value="Znf_CCCH"/>
</dbReference>
<dbReference type="Pfam" id="PF00642">
    <property type="entry name" value="zf-CCCH"/>
    <property type="match status" value="1"/>
</dbReference>
<evidence type="ECO:0000256" key="1">
    <source>
        <dbReference type="ARBA" id="ARBA00022723"/>
    </source>
</evidence>
<evidence type="ECO:0000256" key="2">
    <source>
        <dbReference type="ARBA" id="ARBA00022737"/>
    </source>
</evidence>
<reference evidence="7" key="1">
    <citation type="journal article" date="2015" name="Parasitol. Res.">
        <title>Morphological and molecular characterization of Nosema pernyi, a microsporidian parasite in Antheraea pernyi.</title>
        <authorList>
            <person name="Wang Y."/>
            <person name="Liu W."/>
            <person name="Jiang Y."/>
            <person name="Huang L."/>
            <person name="Irfan M."/>
            <person name="Shi S."/>
            <person name="Yang R."/>
            <person name="Qin L."/>
        </authorList>
    </citation>
    <scope>NUCLEOTIDE SEQUENCE</scope>
</reference>
<sequence length="175" mass="20728">MRHPRYKTETCRTFWEEGSCPYGKRCCFIHVPKTTNDVFNEKTSSEIIMKSITIIDKNNQKDNLISKNLDLTSSSNSKILQKDNLFVETNKNNRIEFKDMDEIQIDLKEINISDFDICHDEPKKEIIPADKYEIDELYVDSLFIQDQKPFWSTNEANLWNENPLFYIKGLNKFRS</sequence>
<keyword evidence="4 5" id="KW-0862">Zinc</keyword>
<dbReference type="Gene3D" id="4.10.1000.10">
    <property type="entry name" value="Zinc finger, CCCH-type"/>
    <property type="match status" value="1"/>
</dbReference>
<protein>
    <submittedName>
        <fullName evidence="7">Tristetraproline</fullName>
    </submittedName>
</protein>
<dbReference type="InterPro" id="IPR036855">
    <property type="entry name" value="Znf_CCCH_sf"/>
</dbReference>